<dbReference type="PANTHER" id="PTHR28124">
    <property type="entry name" value="DNA REPLICATION REGULATOR SLD2"/>
    <property type="match status" value="1"/>
</dbReference>
<feature type="compositionally biased region" description="Basic and acidic residues" evidence="9">
    <location>
        <begin position="426"/>
        <end position="446"/>
    </location>
</feature>
<feature type="compositionally biased region" description="Polar residues" evidence="9">
    <location>
        <begin position="173"/>
        <end position="204"/>
    </location>
</feature>
<feature type="compositionally biased region" description="Acidic residues" evidence="9">
    <location>
        <begin position="400"/>
        <end position="412"/>
    </location>
</feature>
<comment type="function">
    <text evidence="7 8">Has a role in the initiation of DNA replication. Required at S-phase checkpoint.</text>
</comment>
<proteinExistence type="inferred from homology"/>
<feature type="region of interest" description="Disordered" evidence="9">
    <location>
        <begin position="254"/>
        <end position="470"/>
    </location>
</feature>
<dbReference type="InterPro" id="IPR021110">
    <property type="entry name" value="DNA_rep_checkpnt_protein"/>
</dbReference>
<evidence type="ECO:0000256" key="9">
    <source>
        <dbReference type="SAM" id="MobiDB-lite"/>
    </source>
</evidence>
<evidence type="ECO:0000256" key="8">
    <source>
        <dbReference type="RuleBase" id="RU367067"/>
    </source>
</evidence>
<dbReference type="GO" id="GO:0006270">
    <property type="term" value="P:DNA replication initiation"/>
    <property type="evidence" value="ECO:0007669"/>
    <property type="project" value="UniProtKB-UniRule"/>
</dbReference>
<dbReference type="AlphaFoldDB" id="A0A9Q8UTT6"/>
<dbReference type="RefSeq" id="XP_047766488.1">
    <property type="nucleotide sequence ID" value="XM_047908507.1"/>
</dbReference>
<accession>A0A9Q8UTT6</accession>
<dbReference type="CDD" id="cd22289">
    <property type="entry name" value="RecQL4_SLD2_NTD"/>
    <property type="match status" value="1"/>
</dbReference>
<evidence type="ECO:0000256" key="1">
    <source>
        <dbReference type="ARBA" id="ARBA00004123"/>
    </source>
</evidence>
<feature type="compositionally biased region" description="Basic residues" evidence="9">
    <location>
        <begin position="451"/>
        <end position="470"/>
    </location>
</feature>
<reference evidence="10" key="2">
    <citation type="journal article" date="2022" name="Microb. Genom.">
        <title>A chromosome-scale genome assembly of the tomato pathogen Cladosporium fulvum reveals a compartmentalized genome architecture and the presence of a dispensable chromosome.</title>
        <authorList>
            <person name="Zaccaron A.Z."/>
            <person name="Chen L.H."/>
            <person name="Samaras A."/>
            <person name="Stergiopoulos I."/>
        </authorList>
    </citation>
    <scope>NUCLEOTIDE SEQUENCE</scope>
    <source>
        <strain evidence="10">Race5_Kim</strain>
    </source>
</reference>
<keyword evidence="4 8" id="KW-0235">DNA replication</keyword>
<dbReference type="GO" id="GO:1902977">
    <property type="term" value="P:mitotic DNA replication preinitiation complex assembly"/>
    <property type="evidence" value="ECO:0007669"/>
    <property type="project" value="TreeGrafter"/>
</dbReference>
<dbReference type="KEGG" id="ffu:CLAFUR5_09359"/>
<organism evidence="10 11">
    <name type="scientific">Passalora fulva</name>
    <name type="common">Tomato leaf mold</name>
    <name type="synonym">Cladosporium fulvum</name>
    <dbReference type="NCBI Taxonomy" id="5499"/>
    <lineage>
        <taxon>Eukaryota</taxon>
        <taxon>Fungi</taxon>
        <taxon>Dikarya</taxon>
        <taxon>Ascomycota</taxon>
        <taxon>Pezizomycotina</taxon>
        <taxon>Dothideomycetes</taxon>
        <taxon>Dothideomycetidae</taxon>
        <taxon>Mycosphaerellales</taxon>
        <taxon>Mycosphaerellaceae</taxon>
        <taxon>Fulvia</taxon>
    </lineage>
</organism>
<dbReference type="GO" id="GO:0031261">
    <property type="term" value="C:DNA replication preinitiation complex"/>
    <property type="evidence" value="ECO:0007669"/>
    <property type="project" value="TreeGrafter"/>
</dbReference>
<evidence type="ECO:0000256" key="7">
    <source>
        <dbReference type="ARBA" id="ARBA00025253"/>
    </source>
</evidence>
<protein>
    <recommendedName>
        <fullName evidence="3 8">DNA replication regulator SLD2</fullName>
    </recommendedName>
</protein>
<comment type="subcellular location">
    <subcellularLocation>
        <location evidence="1 8">Nucleus</location>
    </subcellularLocation>
</comment>
<feature type="compositionally biased region" description="Basic residues" evidence="9">
    <location>
        <begin position="349"/>
        <end position="374"/>
    </location>
</feature>
<dbReference type="Gene3D" id="1.10.10.1460">
    <property type="match status" value="1"/>
</dbReference>
<gene>
    <name evidence="10" type="ORF">CLAFUR5_09359</name>
</gene>
<dbReference type="GeneID" id="71989237"/>
<feature type="region of interest" description="Disordered" evidence="9">
    <location>
        <begin position="168"/>
        <end position="204"/>
    </location>
</feature>
<evidence type="ECO:0000256" key="4">
    <source>
        <dbReference type="ARBA" id="ARBA00022705"/>
    </source>
</evidence>
<keyword evidence="6 8" id="KW-0131">Cell cycle</keyword>
<evidence type="ECO:0000313" key="11">
    <source>
        <dbReference type="Proteomes" id="UP000756132"/>
    </source>
</evidence>
<name>A0A9Q8UTT6_PASFU</name>
<reference evidence="10" key="1">
    <citation type="submission" date="2021-12" db="EMBL/GenBank/DDBJ databases">
        <authorList>
            <person name="Zaccaron A."/>
            <person name="Stergiopoulos I."/>
        </authorList>
    </citation>
    <scope>NUCLEOTIDE SEQUENCE</scope>
    <source>
        <strain evidence="10">Race5_Kim</strain>
    </source>
</reference>
<evidence type="ECO:0000256" key="3">
    <source>
        <dbReference type="ARBA" id="ARBA00018363"/>
    </source>
</evidence>
<dbReference type="GO" id="GO:0003688">
    <property type="term" value="F:DNA replication origin binding"/>
    <property type="evidence" value="ECO:0007669"/>
    <property type="project" value="TreeGrafter"/>
</dbReference>
<evidence type="ECO:0000313" key="10">
    <source>
        <dbReference type="EMBL" id="UJO22122.1"/>
    </source>
</evidence>
<dbReference type="GO" id="GO:0003697">
    <property type="term" value="F:single-stranded DNA binding"/>
    <property type="evidence" value="ECO:0007669"/>
    <property type="project" value="TreeGrafter"/>
</dbReference>
<evidence type="ECO:0000256" key="2">
    <source>
        <dbReference type="ARBA" id="ARBA00007276"/>
    </source>
</evidence>
<evidence type="ECO:0000256" key="5">
    <source>
        <dbReference type="ARBA" id="ARBA00023242"/>
    </source>
</evidence>
<dbReference type="OrthoDB" id="8775810at2759"/>
<dbReference type="Proteomes" id="UP000756132">
    <property type="component" value="Chromosome 9"/>
</dbReference>
<keyword evidence="11" id="KW-1185">Reference proteome</keyword>
<keyword evidence="5 8" id="KW-0539">Nucleus</keyword>
<dbReference type="InterPro" id="IPR040203">
    <property type="entry name" value="Sld2"/>
</dbReference>
<sequence length="470" mass="51636">MSASVLLSVRIVGIMSVEEKENVVDLTVLRAEIKKWENDFKIAHGRKAGRADIKGDAIIEAKYKQFNVLTGRKKEKPTAPLPPPQTTPRKTTRHPETNRTLSERPKPVATPRKTPSKAKPNELRPPVLSPVQEIEATPAYIRAALGPTPQRDGQVLGIFDTVEEDTPVKHAGNATSGLDTIISGTPSRAAPSSTEHPVSRTPQSVGKRHFLDAFAGTPLKRKRDDETGTSSALKRKFATPSFLRRSFPLASIDEETAEAPKQPPFKKRGLVRSLSSIIQGLKKQEEERMDDDWDILQEIEEEEEGDESKKAPPKVLVPESQGVDMPLGPDQGVESSDESSGPDEEAKARKPWKKKGLKRQTRRTNMKPVLHKAKKADEVAEHPESESELVAETQLRDAPGDGEDGSDADSAEGEGKTKAKKKQASKKTEAATDSKAKRKVKPEAHANYRALKIKSKNSKGKGGGRRFGRR</sequence>
<comment type="similarity">
    <text evidence="2 8">Belongs to the SLD2 family.</text>
</comment>
<dbReference type="GO" id="GO:0000727">
    <property type="term" value="P:double-strand break repair via break-induced replication"/>
    <property type="evidence" value="ECO:0007669"/>
    <property type="project" value="TreeGrafter"/>
</dbReference>
<feature type="compositionally biased region" description="Basic and acidic residues" evidence="9">
    <location>
        <begin position="93"/>
        <end position="106"/>
    </location>
</feature>
<feature type="compositionally biased region" description="Basic and acidic residues" evidence="9">
    <location>
        <begin position="375"/>
        <end position="385"/>
    </location>
</feature>
<evidence type="ECO:0000256" key="6">
    <source>
        <dbReference type="ARBA" id="ARBA00023306"/>
    </source>
</evidence>
<feature type="region of interest" description="Disordered" evidence="9">
    <location>
        <begin position="69"/>
        <end position="125"/>
    </location>
</feature>
<dbReference type="Pfam" id="PF11719">
    <property type="entry name" value="Drc1-Sld2"/>
    <property type="match status" value="1"/>
</dbReference>
<dbReference type="EMBL" id="CP090171">
    <property type="protein sequence ID" value="UJO22122.1"/>
    <property type="molecule type" value="Genomic_DNA"/>
</dbReference>
<feature type="compositionally biased region" description="Acidic residues" evidence="9">
    <location>
        <begin position="287"/>
        <end position="306"/>
    </location>
</feature>
<dbReference type="PANTHER" id="PTHR28124:SF1">
    <property type="entry name" value="DNA REPLICATION REGULATOR SLD2"/>
    <property type="match status" value="1"/>
</dbReference>